<dbReference type="AlphaFoldDB" id="A0A3Q7YB65"/>
<evidence type="ECO:0000256" key="3">
    <source>
        <dbReference type="SAM" id="SignalP"/>
    </source>
</evidence>
<reference evidence="5" key="1">
    <citation type="submission" date="2025-08" db="UniProtKB">
        <authorList>
            <consortium name="RefSeq"/>
        </authorList>
    </citation>
    <scope>IDENTIFICATION</scope>
    <source>
        <tissue evidence="5">Etiolated seedlings</tissue>
    </source>
</reference>
<organism evidence="4 5">
    <name type="scientific">Cicer arietinum</name>
    <name type="common">Chickpea</name>
    <name type="synonym">Garbanzo</name>
    <dbReference type="NCBI Taxonomy" id="3827"/>
    <lineage>
        <taxon>Eukaryota</taxon>
        <taxon>Viridiplantae</taxon>
        <taxon>Streptophyta</taxon>
        <taxon>Embryophyta</taxon>
        <taxon>Tracheophyta</taxon>
        <taxon>Spermatophyta</taxon>
        <taxon>Magnoliopsida</taxon>
        <taxon>eudicotyledons</taxon>
        <taxon>Gunneridae</taxon>
        <taxon>Pentapetalae</taxon>
        <taxon>rosids</taxon>
        <taxon>fabids</taxon>
        <taxon>Fabales</taxon>
        <taxon>Fabaceae</taxon>
        <taxon>Papilionoideae</taxon>
        <taxon>50 kb inversion clade</taxon>
        <taxon>NPAAA clade</taxon>
        <taxon>Hologalegina</taxon>
        <taxon>IRL clade</taxon>
        <taxon>Cicereae</taxon>
        <taxon>Cicer</taxon>
    </lineage>
</organism>
<feature type="signal peptide" evidence="3">
    <location>
        <begin position="1"/>
        <end position="18"/>
    </location>
</feature>
<sequence>MMSMTFLLLLALLPLIHALSSSSVSTHHLLSKPLIGEDDGRIYVCSDQTFLAFQNNGTIECSIHLDYKCNLAMAPLHGGNGKIYLVAENRILMIKYGKIASSEAVVEIFYGPEAGQHAETEIIGLSVSTLSSDVFINIKNQGLFAYSSRGRFLWSVGPVLYQFGYRQGCRKNLTDCSFASVPVLDQCEASIYIANTEGELYCLSVRGRDFRWIHDFSSLDKSFTITPGNNGHLYVTFPTKSLVLALDVFSGNILWQNTIGPLSKIDCAPVVDSNGWISIGSLDGFLYSFSPTGILKKFSRRNAENSIVQVGPFLDCSGFAVYSSQIEMEGKVSHSIGEYTVVSAIQPKAAIFTMLVPATGSIYWSQVYPGTCFLCQFLVSKGDMDCQLSTLLSKSDLSQFVVNEEILLTFLAASKVDTPLQCRTTGQKLASSCSQARNKLVNIYSGNERAIELFLLFESFLLVLIIGLVRFCCTFWAKKKLQDQGLGSFLDKRCSLQLQKKALVKTITELERKAAKESLDNEVFQKLGDIVRKKECIERKLSTTYSLGRDRTNSQTKSMLPLQIGKTQSYSFQGTKKQKLMMFHTLSDTSSESSNEDETRMLEVIDSSVKDKGKRPMVEVASTSSND</sequence>
<dbReference type="InterPro" id="IPR015943">
    <property type="entry name" value="WD40/YVTN_repeat-like_dom_sf"/>
</dbReference>
<dbReference type="PANTHER" id="PTHR37253">
    <property type="entry name" value="PROTEIN GAMETE EXPRESSED 3"/>
    <property type="match status" value="1"/>
</dbReference>
<dbReference type="SUPFAM" id="SSF50998">
    <property type="entry name" value="Quinoprotein alcohol dehydrogenase-like"/>
    <property type="match status" value="1"/>
</dbReference>
<accession>A0A3Q7YB65</accession>
<dbReference type="InterPro" id="IPR011047">
    <property type="entry name" value="Quinoprotein_ADH-like_sf"/>
</dbReference>
<name>A0A3Q7YB65_CICAR</name>
<keyword evidence="4" id="KW-1185">Reference proteome</keyword>
<dbReference type="InterPro" id="IPR045301">
    <property type="entry name" value="GEX3-like"/>
</dbReference>
<evidence type="ECO:0000256" key="2">
    <source>
        <dbReference type="SAM" id="Phobius"/>
    </source>
</evidence>
<dbReference type="Proteomes" id="UP000087171">
    <property type="component" value="Unplaced"/>
</dbReference>
<dbReference type="RefSeq" id="XP_027186290.1">
    <property type="nucleotide sequence ID" value="XM_027330489.1"/>
</dbReference>
<keyword evidence="2" id="KW-1133">Transmembrane helix</keyword>
<gene>
    <name evidence="5" type="primary">LOC101502733</name>
</gene>
<dbReference type="PANTHER" id="PTHR37253:SF1">
    <property type="entry name" value="PROTEIN GAMETE EXPRESSED 3"/>
    <property type="match status" value="1"/>
</dbReference>
<dbReference type="GO" id="GO:0009793">
    <property type="term" value="P:embryo development ending in seed dormancy"/>
    <property type="evidence" value="ECO:0007669"/>
    <property type="project" value="TreeGrafter"/>
</dbReference>
<dbReference type="STRING" id="3827.A0A3Q7YB65"/>
<feature type="compositionally biased region" description="Basic and acidic residues" evidence="1">
    <location>
        <begin position="608"/>
        <end position="617"/>
    </location>
</feature>
<proteinExistence type="predicted"/>
<feature type="region of interest" description="Disordered" evidence="1">
    <location>
        <begin position="608"/>
        <end position="627"/>
    </location>
</feature>
<dbReference type="Gene3D" id="2.130.10.10">
    <property type="entry name" value="YVTN repeat-like/Quinoprotein amine dehydrogenase"/>
    <property type="match status" value="1"/>
</dbReference>
<keyword evidence="2" id="KW-0472">Membrane</keyword>
<keyword evidence="2" id="KW-0812">Transmembrane</keyword>
<feature type="transmembrane region" description="Helical" evidence="2">
    <location>
        <begin position="453"/>
        <end position="477"/>
    </location>
</feature>
<evidence type="ECO:0000313" key="5">
    <source>
        <dbReference type="RefSeq" id="XP_027186290.1"/>
    </source>
</evidence>
<evidence type="ECO:0000313" key="4">
    <source>
        <dbReference type="Proteomes" id="UP000087171"/>
    </source>
</evidence>
<feature type="chain" id="PRO_5018547022" evidence="3">
    <location>
        <begin position="19"/>
        <end position="627"/>
    </location>
</feature>
<keyword evidence="3" id="KW-0732">Signal</keyword>
<dbReference type="OrthoDB" id="19653at2759"/>
<evidence type="ECO:0000256" key="1">
    <source>
        <dbReference type="SAM" id="MobiDB-lite"/>
    </source>
</evidence>
<protein>
    <submittedName>
        <fullName evidence="5">Protein GAMETE EXPRESSED 3</fullName>
    </submittedName>
</protein>
<dbReference type="GO" id="GO:0005886">
    <property type="term" value="C:plasma membrane"/>
    <property type="evidence" value="ECO:0007669"/>
    <property type="project" value="TreeGrafter"/>
</dbReference>
<dbReference type="PaxDb" id="3827-XP_004514440.1"/>
<dbReference type="GO" id="GO:0010183">
    <property type="term" value="P:pollen tube guidance"/>
    <property type="evidence" value="ECO:0007669"/>
    <property type="project" value="TreeGrafter"/>
</dbReference>